<organism evidence="1 2">
    <name type="scientific">Aspergillus costaricaensis CBS 115574</name>
    <dbReference type="NCBI Taxonomy" id="1448317"/>
    <lineage>
        <taxon>Eukaryota</taxon>
        <taxon>Fungi</taxon>
        <taxon>Dikarya</taxon>
        <taxon>Ascomycota</taxon>
        <taxon>Pezizomycotina</taxon>
        <taxon>Eurotiomycetes</taxon>
        <taxon>Eurotiomycetidae</taxon>
        <taxon>Eurotiales</taxon>
        <taxon>Aspergillaceae</taxon>
        <taxon>Aspergillus</taxon>
        <taxon>Aspergillus subgen. Circumdati</taxon>
    </lineage>
</organism>
<protein>
    <submittedName>
        <fullName evidence="1">Uncharacterized protein</fullName>
    </submittedName>
</protein>
<name>A0ACD1IMG5_9EURO</name>
<gene>
    <name evidence="1" type="ORF">BO79DRAFT_215908</name>
</gene>
<accession>A0ACD1IMG5</accession>
<proteinExistence type="predicted"/>
<sequence>MYLPRMSMTVQQLSKEHRLDYRDVVNRVSSSAERDVHWEHAETGFGMKPCRLSFATSLSLVRQEDVEEMADGTPLVRFIDPAGGYWNSRLYFLVEFEQQIDSHVSVSLSMSQLAAVNGPMTPSLQQRGFTHMSLEQVSTPSGPNTSSFQALICSEVQKDAKAPQKPGSPPTAVRWPYLGVPAGGGGGPRTKGPLVVGAAKTLVKVTVSPRTMAVHTRSHMRRQRLRNCQTDPQQVTAFINAQFDLMVLCSDCLARY</sequence>
<evidence type="ECO:0000313" key="1">
    <source>
        <dbReference type="EMBL" id="RAK90911.1"/>
    </source>
</evidence>
<evidence type="ECO:0000313" key="2">
    <source>
        <dbReference type="Proteomes" id="UP000249748"/>
    </source>
</evidence>
<dbReference type="Proteomes" id="UP000249748">
    <property type="component" value="Unassembled WGS sequence"/>
</dbReference>
<reference evidence="1" key="1">
    <citation type="submission" date="2018-02" db="EMBL/GenBank/DDBJ databases">
        <title>The genomes of Aspergillus section Nigri reveals drivers in fungal speciation.</title>
        <authorList>
            <consortium name="DOE Joint Genome Institute"/>
            <person name="Vesth T.C."/>
            <person name="Nybo J."/>
            <person name="Theobald S."/>
            <person name="Brandl J."/>
            <person name="Frisvad J.C."/>
            <person name="Nielsen K.F."/>
            <person name="Lyhne E.K."/>
            <person name="Kogle M.E."/>
            <person name="Kuo A."/>
            <person name="Riley R."/>
            <person name="Clum A."/>
            <person name="Nolan M."/>
            <person name="Lipzen A."/>
            <person name="Salamov A."/>
            <person name="Henrissat B."/>
            <person name="Wiebenga A."/>
            <person name="De vries R.P."/>
            <person name="Grigoriev I.V."/>
            <person name="Mortensen U.H."/>
            <person name="Andersen M.R."/>
            <person name="Baker S.E."/>
        </authorList>
    </citation>
    <scope>NUCLEOTIDE SEQUENCE</scope>
    <source>
        <strain evidence="1">CBS 115574</strain>
    </source>
</reference>
<keyword evidence="2" id="KW-1185">Reference proteome</keyword>
<dbReference type="EMBL" id="KZ824543">
    <property type="protein sequence ID" value="RAK90911.1"/>
    <property type="molecule type" value="Genomic_DNA"/>
</dbReference>